<comment type="similarity">
    <text evidence="1">Belongs to the LysR transcriptional regulatory family.</text>
</comment>
<dbReference type="Gene3D" id="1.10.10.10">
    <property type="entry name" value="Winged helix-like DNA-binding domain superfamily/Winged helix DNA-binding domain"/>
    <property type="match status" value="1"/>
</dbReference>
<evidence type="ECO:0000256" key="4">
    <source>
        <dbReference type="ARBA" id="ARBA00023163"/>
    </source>
</evidence>
<evidence type="ECO:0000256" key="2">
    <source>
        <dbReference type="ARBA" id="ARBA00023015"/>
    </source>
</evidence>
<dbReference type="PANTHER" id="PTHR30126:SF39">
    <property type="entry name" value="HTH-TYPE TRANSCRIPTIONAL REGULATOR CYSL"/>
    <property type="match status" value="1"/>
</dbReference>
<dbReference type="Gene3D" id="3.40.190.10">
    <property type="entry name" value="Periplasmic binding protein-like II"/>
    <property type="match status" value="2"/>
</dbReference>
<dbReference type="CDD" id="cd08420">
    <property type="entry name" value="PBP2_CysL_like"/>
    <property type="match status" value="1"/>
</dbReference>
<dbReference type="PROSITE" id="PS50931">
    <property type="entry name" value="HTH_LYSR"/>
    <property type="match status" value="1"/>
</dbReference>
<dbReference type="GO" id="GO:0003700">
    <property type="term" value="F:DNA-binding transcription factor activity"/>
    <property type="evidence" value="ECO:0007669"/>
    <property type="project" value="InterPro"/>
</dbReference>
<dbReference type="Pfam" id="PF00126">
    <property type="entry name" value="HTH_1"/>
    <property type="match status" value="1"/>
</dbReference>
<dbReference type="HOGENOM" id="CLU_039613_6_1_9"/>
<dbReference type="FunFam" id="1.10.10.10:FF:000001">
    <property type="entry name" value="LysR family transcriptional regulator"/>
    <property type="match status" value="1"/>
</dbReference>
<dbReference type="AlphaFoldDB" id="H5XS24"/>
<evidence type="ECO:0000313" key="6">
    <source>
        <dbReference type="EMBL" id="EHQ87636.1"/>
    </source>
</evidence>
<dbReference type="PANTHER" id="PTHR30126">
    <property type="entry name" value="HTH-TYPE TRANSCRIPTIONAL REGULATOR"/>
    <property type="match status" value="1"/>
</dbReference>
<name>H5XS24_9FIRM</name>
<proteinExistence type="inferred from homology"/>
<protein>
    <submittedName>
        <fullName evidence="6">Transcriptional regulator</fullName>
    </submittedName>
</protein>
<keyword evidence="7" id="KW-1185">Reference proteome</keyword>
<sequence>MIINDPLKIFVTIVENKNSSDAAEELYLSHPDVSLQIQGLEEELGTKLIDNSSNHLELTQSGEIYYEYAKQILQLQDKAKQEIKRISNVVTGNLRVGASYTIGEYILPFVVAEFAAQYPKVEIETSIANTREIIRGVQANHLDIALVEGEVDHSDILVRPLMEDEIILLVPNQHPLARLPIVTSEHLQDQVWILRESGSGTRAFSDKLFKEWGIHVRKSYIFGSGQAIKQAVTAGLGIALVSRWIVRKELNAKEFKTIRIKGNPLTRSFYLIGPKNQETSEAREVFTEQLLTLESATWRKLSKKGIAI</sequence>
<dbReference type="EMBL" id="CM001441">
    <property type="protein sequence ID" value="EHQ87636.1"/>
    <property type="molecule type" value="Genomic_DNA"/>
</dbReference>
<dbReference type="InterPro" id="IPR036390">
    <property type="entry name" value="WH_DNA-bd_sf"/>
</dbReference>
<evidence type="ECO:0000259" key="5">
    <source>
        <dbReference type="PROSITE" id="PS50931"/>
    </source>
</evidence>
<dbReference type="Pfam" id="PF03466">
    <property type="entry name" value="LysR_substrate"/>
    <property type="match status" value="1"/>
</dbReference>
<keyword evidence="4" id="KW-0804">Transcription</keyword>
<keyword evidence="2" id="KW-0805">Transcription regulation</keyword>
<dbReference type="InterPro" id="IPR036388">
    <property type="entry name" value="WH-like_DNA-bd_sf"/>
</dbReference>
<gene>
    <name evidence="6" type="ORF">DesyoDRAFT_0443</name>
</gene>
<keyword evidence="3" id="KW-0238">DNA-binding</keyword>
<evidence type="ECO:0000313" key="7">
    <source>
        <dbReference type="Proteomes" id="UP000005104"/>
    </source>
</evidence>
<reference evidence="6 7" key="1">
    <citation type="submission" date="2011-11" db="EMBL/GenBank/DDBJ databases">
        <title>The Noncontiguous Finished genome of Desulfosporosinus youngiae DSM 17734.</title>
        <authorList>
            <consortium name="US DOE Joint Genome Institute (JGI-PGF)"/>
            <person name="Lucas S."/>
            <person name="Han J."/>
            <person name="Lapidus A."/>
            <person name="Cheng J.-F."/>
            <person name="Goodwin L."/>
            <person name="Pitluck S."/>
            <person name="Peters L."/>
            <person name="Ovchinnikova G."/>
            <person name="Lu M."/>
            <person name="Land M.L."/>
            <person name="Hauser L."/>
            <person name="Pester M."/>
            <person name="Spring S."/>
            <person name="Ollivier B."/>
            <person name="Rattei T."/>
            <person name="Klenk H.-P."/>
            <person name="Wagner M."/>
            <person name="Loy A."/>
            <person name="Woyke T.J."/>
        </authorList>
    </citation>
    <scope>NUCLEOTIDE SEQUENCE [LARGE SCALE GENOMIC DNA]</scope>
    <source>
        <strain evidence="6 7">DSM 17734</strain>
    </source>
</reference>
<organism evidence="6 7">
    <name type="scientific">Desulfosporosinus youngiae DSM 17734</name>
    <dbReference type="NCBI Taxonomy" id="768710"/>
    <lineage>
        <taxon>Bacteria</taxon>
        <taxon>Bacillati</taxon>
        <taxon>Bacillota</taxon>
        <taxon>Clostridia</taxon>
        <taxon>Eubacteriales</taxon>
        <taxon>Desulfitobacteriaceae</taxon>
        <taxon>Desulfosporosinus</taxon>
    </lineage>
</organism>
<dbReference type="InterPro" id="IPR000847">
    <property type="entry name" value="LysR_HTH_N"/>
</dbReference>
<dbReference type="STRING" id="768710.DesyoDRAFT_0443"/>
<accession>H5XS24</accession>
<feature type="domain" description="HTH lysR-type" evidence="5">
    <location>
        <begin position="1"/>
        <end position="59"/>
    </location>
</feature>
<dbReference type="SUPFAM" id="SSF46785">
    <property type="entry name" value="Winged helix' DNA-binding domain"/>
    <property type="match status" value="1"/>
</dbReference>
<evidence type="ECO:0000256" key="3">
    <source>
        <dbReference type="ARBA" id="ARBA00023125"/>
    </source>
</evidence>
<dbReference type="GO" id="GO:0000976">
    <property type="term" value="F:transcription cis-regulatory region binding"/>
    <property type="evidence" value="ECO:0007669"/>
    <property type="project" value="TreeGrafter"/>
</dbReference>
<dbReference type="eggNOG" id="COG0583">
    <property type="taxonomic scope" value="Bacteria"/>
</dbReference>
<dbReference type="InterPro" id="IPR005119">
    <property type="entry name" value="LysR_subst-bd"/>
</dbReference>
<dbReference type="Proteomes" id="UP000005104">
    <property type="component" value="Chromosome"/>
</dbReference>
<evidence type="ECO:0000256" key="1">
    <source>
        <dbReference type="ARBA" id="ARBA00009437"/>
    </source>
</evidence>
<dbReference type="SUPFAM" id="SSF53850">
    <property type="entry name" value="Periplasmic binding protein-like II"/>
    <property type="match status" value="1"/>
</dbReference>